<feature type="binding site" evidence="5">
    <location>
        <position position="231"/>
    </location>
    <ligand>
        <name>3-dehydroquinate</name>
        <dbReference type="ChEBI" id="CHEBI:32364"/>
    </ligand>
</feature>
<dbReference type="HAMAP" id="MF_00214">
    <property type="entry name" value="AroD"/>
    <property type="match status" value="1"/>
</dbReference>
<comment type="similarity">
    <text evidence="5">Belongs to the type-I 3-dehydroquinase family.</text>
</comment>
<name>I9L9U7_9FIRM</name>
<dbReference type="InterPro" id="IPR050146">
    <property type="entry name" value="Type-I_3-dehydroquinase"/>
</dbReference>
<protein>
    <recommendedName>
        <fullName evidence="5">3-dehydroquinate dehydratase</fullName>
        <shortName evidence="5">3-dehydroquinase</shortName>
        <ecNumber evidence="5">4.2.1.10</ecNumber>
    </recommendedName>
    <alternativeName>
        <fullName evidence="5">Type I DHQase</fullName>
    </alternativeName>
    <alternativeName>
        <fullName evidence="5">Type I dehydroquinase</fullName>
        <shortName evidence="5">DHQ1</shortName>
    </alternativeName>
</protein>
<comment type="catalytic activity">
    <reaction evidence="1 5">
        <text>3-dehydroquinate = 3-dehydroshikimate + H2O</text>
        <dbReference type="Rhea" id="RHEA:21096"/>
        <dbReference type="ChEBI" id="CHEBI:15377"/>
        <dbReference type="ChEBI" id="CHEBI:16630"/>
        <dbReference type="ChEBI" id="CHEBI:32364"/>
        <dbReference type="EC" id="4.2.1.10"/>
    </reaction>
</comment>
<dbReference type="RefSeq" id="WP_007936287.1">
    <property type="nucleotide sequence ID" value="NZ_AKVJ01000031.1"/>
</dbReference>
<dbReference type="EMBL" id="AKVJ01000031">
    <property type="protein sequence ID" value="EIW17071.1"/>
    <property type="molecule type" value="Genomic_DNA"/>
</dbReference>
<evidence type="ECO:0000256" key="3">
    <source>
        <dbReference type="ARBA" id="ARBA00023239"/>
    </source>
</evidence>
<dbReference type="InterPro" id="IPR013785">
    <property type="entry name" value="Aldolase_TIM"/>
</dbReference>
<accession>I9L9U7</accession>
<keyword evidence="5" id="KW-0028">Amino-acid biosynthesis</keyword>
<feature type="active site" description="Schiff-base intermediate with substrate" evidence="5">
    <location>
        <position position="166"/>
    </location>
</feature>
<feature type="active site" description="Proton donor/acceptor" evidence="5">
    <location>
        <position position="139"/>
    </location>
</feature>
<evidence type="ECO:0000256" key="2">
    <source>
        <dbReference type="ARBA" id="ARBA00023141"/>
    </source>
</evidence>
<comment type="subunit">
    <text evidence="5">Homodimer.</text>
</comment>
<dbReference type="GO" id="GO:0009423">
    <property type="term" value="P:chorismate biosynthetic process"/>
    <property type="evidence" value="ECO:0007669"/>
    <property type="project" value="UniProtKB-UniRule"/>
</dbReference>
<dbReference type="PANTHER" id="PTHR43699:SF1">
    <property type="entry name" value="3-DEHYDROQUINATE DEHYDRATASE"/>
    <property type="match status" value="1"/>
</dbReference>
<dbReference type="SUPFAM" id="SSF51569">
    <property type="entry name" value="Aldolase"/>
    <property type="match status" value="1"/>
</dbReference>
<dbReference type="PATRIC" id="fig|1149862.3.peg.3395"/>
<sequence>MSKIIGEGTQPLICTPLVGRNQEIVLAELANVLEKKPDIIEWRADFFEAIANTDEVVALANTIKEIAGDLTIIFTIRSIREGGQTIPLSDSEAMELNAAICTNTSVEYVDCELSNLPEHFQQLCKVARENSTKIIASFHNFNCTPSKESLEERFTQAEEYGADVAKVAVMPKTLEDVLTLLSATLEAKNKLKIPVISMSMGELGAVTRLFGGVFGSTVSFAVGQSSSAPGQVPIEDLNTVFHIVKKSMGM</sequence>
<dbReference type="OrthoDB" id="9813659at2"/>
<evidence type="ECO:0000256" key="1">
    <source>
        <dbReference type="ARBA" id="ARBA00001864"/>
    </source>
</evidence>
<feature type="binding site" evidence="5">
    <location>
        <position position="227"/>
    </location>
    <ligand>
        <name>3-dehydroquinate</name>
        <dbReference type="ChEBI" id="CHEBI:32364"/>
    </ligand>
</feature>
<keyword evidence="4 5" id="KW-0704">Schiff base</keyword>
<keyword evidence="2 5" id="KW-0057">Aromatic amino acid biosynthesis</keyword>
<keyword evidence="3 5" id="KW-0456">Lyase</keyword>
<dbReference type="CDD" id="cd00502">
    <property type="entry name" value="DHQase_I"/>
    <property type="match status" value="1"/>
</dbReference>
<dbReference type="GO" id="GO:0003855">
    <property type="term" value="F:3-dehydroquinate dehydratase activity"/>
    <property type="evidence" value="ECO:0007669"/>
    <property type="project" value="UniProtKB-UniRule"/>
</dbReference>
<comment type="pathway">
    <text evidence="5">Metabolic intermediate biosynthesis; chorismate biosynthesis; chorismate from D-erythrose 4-phosphate and phosphoenolpyruvate: step 3/7.</text>
</comment>
<dbReference type="Proteomes" id="UP000004324">
    <property type="component" value="Unassembled WGS sequence"/>
</dbReference>
<dbReference type="InterPro" id="IPR001381">
    <property type="entry name" value="DHquinase_I"/>
</dbReference>
<dbReference type="AlphaFoldDB" id="I9L9U7"/>
<dbReference type="GO" id="GO:0046279">
    <property type="term" value="P:3,4-dihydroxybenzoate biosynthetic process"/>
    <property type="evidence" value="ECO:0007669"/>
    <property type="project" value="UniProtKB-ARBA"/>
</dbReference>
<evidence type="ECO:0000256" key="4">
    <source>
        <dbReference type="ARBA" id="ARBA00023270"/>
    </source>
</evidence>
<dbReference type="NCBIfam" id="TIGR01093">
    <property type="entry name" value="aroD"/>
    <property type="match status" value="1"/>
</dbReference>
<feature type="binding site" evidence="5">
    <location>
        <position position="77"/>
    </location>
    <ligand>
        <name>3-dehydroquinate</name>
        <dbReference type="ChEBI" id="CHEBI:32364"/>
    </ligand>
</feature>
<dbReference type="GO" id="GO:0009073">
    <property type="term" value="P:aromatic amino acid family biosynthetic process"/>
    <property type="evidence" value="ECO:0007669"/>
    <property type="project" value="UniProtKB-KW"/>
</dbReference>
<feature type="binding site" evidence="5">
    <location>
        <position position="208"/>
    </location>
    <ligand>
        <name>3-dehydroquinate</name>
        <dbReference type="ChEBI" id="CHEBI:32364"/>
    </ligand>
</feature>
<dbReference type="EC" id="4.2.1.10" evidence="5"/>
<dbReference type="FunFam" id="3.20.20.70:FF:000047">
    <property type="entry name" value="3-dehydroquinate dehydratase"/>
    <property type="match status" value="1"/>
</dbReference>
<dbReference type="Pfam" id="PF01487">
    <property type="entry name" value="DHquinase_I"/>
    <property type="match status" value="1"/>
</dbReference>
<keyword evidence="7" id="KW-1185">Reference proteome</keyword>
<dbReference type="PANTHER" id="PTHR43699">
    <property type="entry name" value="3-DEHYDROQUINATE DEHYDRATASE"/>
    <property type="match status" value="1"/>
</dbReference>
<evidence type="ECO:0000256" key="5">
    <source>
        <dbReference type="HAMAP-Rule" id="MF_00214"/>
    </source>
</evidence>
<dbReference type="UniPathway" id="UPA00053">
    <property type="reaction ID" value="UER00086"/>
</dbReference>
<comment type="caution">
    <text evidence="6">The sequence shown here is derived from an EMBL/GenBank/DDBJ whole genome shotgun (WGS) entry which is preliminary data.</text>
</comment>
<organism evidence="6 7">
    <name type="scientific">Pelosinus fermentans B4</name>
    <dbReference type="NCBI Taxonomy" id="1149862"/>
    <lineage>
        <taxon>Bacteria</taxon>
        <taxon>Bacillati</taxon>
        <taxon>Bacillota</taxon>
        <taxon>Negativicutes</taxon>
        <taxon>Selenomonadales</taxon>
        <taxon>Sporomusaceae</taxon>
        <taxon>Pelosinus</taxon>
    </lineage>
</organism>
<comment type="function">
    <text evidence="5">Involved in the third step of the chorismate pathway, which leads to the biosynthesis of aromatic amino acids. Catalyzes the cis-dehydration of 3-dehydroquinate (DHQ) and introduces the first double bond of the aromatic ring to yield 3-dehydroshikimate.</text>
</comment>
<dbReference type="GO" id="GO:0008652">
    <property type="term" value="P:amino acid biosynthetic process"/>
    <property type="evidence" value="ECO:0007669"/>
    <property type="project" value="UniProtKB-KW"/>
</dbReference>
<feature type="binding site" evidence="5">
    <location>
        <begin position="41"/>
        <end position="43"/>
    </location>
    <ligand>
        <name>3-dehydroquinate</name>
        <dbReference type="ChEBI" id="CHEBI:32364"/>
    </ligand>
</feature>
<comment type="caution">
    <text evidence="5">Lacks conserved residue(s) required for the propagation of feature annotation.</text>
</comment>
<dbReference type="Gene3D" id="3.20.20.70">
    <property type="entry name" value="Aldolase class I"/>
    <property type="match status" value="1"/>
</dbReference>
<proteinExistence type="inferred from homology"/>
<evidence type="ECO:0000313" key="6">
    <source>
        <dbReference type="EMBL" id="EIW17071.1"/>
    </source>
</evidence>
<gene>
    <name evidence="5" type="primary">aroD</name>
    <name evidence="6" type="ORF">FB4_4427</name>
</gene>
<reference evidence="6 7" key="1">
    <citation type="journal article" date="2012" name="J. Bacteriol.">
        <title>Draft Genome Sequences for Two Metal-Reducing Pelosinus fermentans Strains Isolated from a Cr(VI)-Contaminated Site and for Type Strain R7.</title>
        <authorList>
            <person name="Brown S.D."/>
            <person name="Podar M."/>
            <person name="Klingeman D.M."/>
            <person name="Johnson C.M."/>
            <person name="Yang Z.K."/>
            <person name="Utturkar S.M."/>
            <person name="Land M.L."/>
            <person name="Mosher J.J."/>
            <person name="Hurt R.A.Jr."/>
            <person name="Phelps T.J."/>
            <person name="Palumbo A.V."/>
            <person name="Arkin A.P."/>
            <person name="Hazen T.C."/>
            <person name="Elias D.A."/>
        </authorList>
    </citation>
    <scope>NUCLEOTIDE SEQUENCE [LARGE SCALE GENOMIC DNA]</scope>
    <source>
        <strain evidence="6 7">B4</strain>
    </source>
</reference>
<evidence type="ECO:0000313" key="7">
    <source>
        <dbReference type="Proteomes" id="UP000004324"/>
    </source>
</evidence>